<name>A0A4Y6V670_9PROT</name>
<dbReference type="EMBL" id="CP032485">
    <property type="protein sequence ID" value="QDH25549.1"/>
    <property type="molecule type" value="Genomic_DNA"/>
</dbReference>
<protein>
    <recommendedName>
        <fullName evidence="4">Sorbitol dehydrogenase</fullName>
    </recommendedName>
</protein>
<sequence>MCSDSVDVPNMLPDSSRIFSSTGGLSRRRLMQVLSTVMAASIAGRTSTVAAAEPLKEKFYAISKVVLGKENLDPVTSNRMLGALLVVFPKYENVVHLLEGYTSPGGSPDDVLKRSEDNQHQEYVHDLVAAWYTGTASGHMNAPMVSYFDALMYRATKDALPVPTYCFAEPGWWTQDPPELGIALFAPKPITPPAPPPVAVETKPAPAAPLHPHLPDHTKSKGH</sequence>
<dbReference type="Proteomes" id="UP000317214">
    <property type="component" value="Chromosome"/>
</dbReference>
<organism evidence="2 3">
    <name type="scientific">Neokomagataea tanensis</name>
    <dbReference type="NCBI Taxonomy" id="661191"/>
    <lineage>
        <taxon>Bacteria</taxon>
        <taxon>Pseudomonadati</taxon>
        <taxon>Pseudomonadota</taxon>
        <taxon>Alphaproteobacteria</taxon>
        <taxon>Acetobacterales</taxon>
        <taxon>Acetobacteraceae</taxon>
        <taxon>Neokomagataea</taxon>
    </lineage>
</organism>
<gene>
    <name evidence="2" type="ORF">D5366_10365</name>
</gene>
<feature type="compositionally biased region" description="Basic and acidic residues" evidence="1">
    <location>
        <begin position="213"/>
        <end position="223"/>
    </location>
</feature>
<feature type="region of interest" description="Disordered" evidence="1">
    <location>
        <begin position="193"/>
        <end position="223"/>
    </location>
</feature>
<evidence type="ECO:0000313" key="3">
    <source>
        <dbReference type="Proteomes" id="UP000317214"/>
    </source>
</evidence>
<feature type="compositionally biased region" description="Low complexity" evidence="1">
    <location>
        <begin position="199"/>
        <end position="211"/>
    </location>
</feature>
<dbReference type="InterPro" id="IPR006311">
    <property type="entry name" value="TAT_signal"/>
</dbReference>
<dbReference type="OrthoDB" id="6162173at2"/>
<proteinExistence type="predicted"/>
<dbReference type="InterPro" id="IPR024651">
    <property type="entry name" value="FAD-SLDH_ssu"/>
</dbReference>
<dbReference type="Pfam" id="PF12318">
    <property type="entry name" value="FAD-SLDH"/>
    <property type="match status" value="1"/>
</dbReference>
<reference evidence="2 3" key="1">
    <citation type="submission" date="2018-09" db="EMBL/GenBank/DDBJ databases">
        <title>The complete genome sequence of Neokomagataea tanensis NBRC 106556(T).</title>
        <authorList>
            <person name="Chua K.-O."/>
            <person name="See-Too W.-S."/>
            <person name="Hong K.-W."/>
            <person name="Yin W.-F."/>
            <person name="Chan K.-G."/>
        </authorList>
    </citation>
    <scope>NUCLEOTIDE SEQUENCE [LARGE SCALE GENOMIC DNA]</scope>
    <source>
        <strain evidence="3">AH13 \ NBRC 106556</strain>
    </source>
</reference>
<keyword evidence="3" id="KW-1185">Reference proteome</keyword>
<evidence type="ECO:0000256" key="1">
    <source>
        <dbReference type="SAM" id="MobiDB-lite"/>
    </source>
</evidence>
<evidence type="ECO:0000313" key="2">
    <source>
        <dbReference type="EMBL" id="QDH25549.1"/>
    </source>
</evidence>
<dbReference type="KEGG" id="ntn:D5366_10365"/>
<dbReference type="PROSITE" id="PS51318">
    <property type="entry name" value="TAT"/>
    <property type="match status" value="1"/>
</dbReference>
<accession>A0A4Y6V670</accession>
<dbReference type="RefSeq" id="WP_141493557.1">
    <property type="nucleotide sequence ID" value="NZ_CP032485.1"/>
</dbReference>
<evidence type="ECO:0008006" key="4">
    <source>
        <dbReference type="Google" id="ProtNLM"/>
    </source>
</evidence>
<dbReference type="AlphaFoldDB" id="A0A4Y6V670"/>